<keyword evidence="3 7" id="KW-0812">Transmembrane</keyword>
<evidence type="ECO:0000256" key="5">
    <source>
        <dbReference type="ARBA" id="ARBA00023136"/>
    </source>
</evidence>
<sequence length="405" mass="43823">MVRDDQNEPQLVVKATQRSDEEELANPGYAEEDAFGNEDGAAIRYKTMEWWYLICSLVMLAENISLGVLALPQALAVLGIVPGLLVIFILGVLATYSGLVIGQFKLAFPKVQSYADCGEMIAGRVGKEILAVSQVLILVFIMAAHILSFHVALNAITDHGMCTIVFSFFGLIVCFALGLPRTLKAVSFLSIASSLSIVVAVTVAMISIGIYKPDVGKVLAVTPGISVVQGLGPVMNIMLAYGGHVAFFSFAAELRDTRSYPKALLLMQISAVTFYMVISVVIYYYAGPLVASPALGSAPPLFRKICYGLAMPTIVIAGVVNGSVACKYVYRRIWQGTDVIHQTNFRSLGSWVAICAVLWTLSWLIAEAIPNFNLLLSLIAALFCSWFSCGKAFTCADSYKRPKEL</sequence>
<accession>A0A6A5WPQ8</accession>
<feature type="domain" description="Amino acid transporter transmembrane" evidence="8">
    <location>
        <begin position="56"/>
        <end position="387"/>
    </location>
</feature>
<dbReference type="PANTHER" id="PTHR22950:SF668">
    <property type="entry name" value="AMINO ACID TRANSPORTER (EUROFUNG)"/>
    <property type="match status" value="1"/>
</dbReference>
<evidence type="ECO:0000256" key="2">
    <source>
        <dbReference type="ARBA" id="ARBA00008066"/>
    </source>
</evidence>
<name>A0A6A5WPQ8_9PLEO</name>
<dbReference type="AlphaFoldDB" id="A0A6A5WPQ8"/>
<keyword evidence="4 7" id="KW-1133">Transmembrane helix</keyword>
<feature type="transmembrane region" description="Helical" evidence="7">
    <location>
        <begin position="77"/>
        <end position="101"/>
    </location>
</feature>
<dbReference type="EMBL" id="ML977576">
    <property type="protein sequence ID" value="KAF2002749.1"/>
    <property type="molecule type" value="Genomic_DNA"/>
</dbReference>
<reference evidence="9" key="1">
    <citation type="journal article" date="2020" name="Stud. Mycol.">
        <title>101 Dothideomycetes genomes: a test case for predicting lifestyles and emergence of pathogens.</title>
        <authorList>
            <person name="Haridas S."/>
            <person name="Albert R."/>
            <person name="Binder M."/>
            <person name="Bloem J."/>
            <person name="Labutti K."/>
            <person name="Salamov A."/>
            <person name="Andreopoulos B."/>
            <person name="Baker S."/>
            <person name="Barry K."/>
            <person name="Bills G."/>
            <person name="Bluhm B."/>
            <person name="Cannon C."/>
            <person name="Castanera R."/>
            <person name="Culley D."/>
            <person name="Daum C."/>
            <person name="Ezra D."/>
            <person name="Gonzalez J."/>
            <person name="Henrissat B."/>
            <person name="Kuo A."/>
            <person name="Liang C."/>
            <person name="Lipzen A."/>
            <person name="Lutzoni F."/>
            <person name="Magnuson J."/>
            <person name="Mondo S."/>
            <person name="Nolan M."/>
            <person name="Ohm R."/>
            <person name="Pangilinan J."/>
            <person name="Park H.-J."/>
            <person name="Ramirez L."/>
            <person name="Alfaro M."/>
            <person name="Sun H."/>
            <person name="Tritt A."/>
            <person name="Yoshinaga Y."/>
            <person name="Zwiers L.-H."/>
            <person name="Turgeon B."/>
            <person name="Goodwin S."/>
            <person name="Spatafora J."/>
            <person name="Crous P."/>
            <person name="Grigoriev I."/>
        </authorList>
    </citation>
    <scope>NUCLEOTIDE SEQUENCE</scope>
    <source>
        <strain evidence="9">CBS 123094</strain>
    </source>
</reference>
<proteinExistence type="inferred from homology"/>
<dbReference type="Proteomes" id="UP000799779">
    <property type="component" value="Unassembled WGS sequence"/>
</dbReference>
<dbReference type="OrthoDB" id="294730at2759"/>
<comment type="similarity">
    <text evidence="2">Belongs to the amino acid/polyamine transporter 2 family.</text>
</comment>
<feature type="transmembrane region" description="Helical" evidence="7">
    <location>
        <begin position="231"/>
        <end position="252"/>
    </location>
</feature>
<evidence type="ECO:0000256" key="7">
    <source>
        <dbReference type="SAM" id="Phobius"/>
    </source>
</evidence>
<feature type="transmembrane region" description="Helical" evidence="7">
    <location>
        <begin position="372"/>
        <end position="393"/>
    </location>
</feature>
<evidence type="ECO:0000259" key="8">
    <source>
        <dbReference type="Pfam" id="PF01490"/>
    </source>
</evidence>
<dbReference type="GO" id="GO:0015179">
    <property type="term" value="F:L-amino acid transmembrane transporter activity"/>
    <property type="evidence" value="ECO:0007669"/>
    <property type="project" value="TreeGrafter"/>
</dbReference>
<feature type="transmembrane region" description="Helical" evidence="7">
    <location>
        <begin position="347"/>
        <end position="366"/>
    </location>
</feature>
<protein>
    <recommendedName>
        <fullName evidence="8">Amino acid transporter transmembrane domain-containing protein</fullName>
    </recommendedName>
</protein>
<dbReference type="GO" id="GO:0016020">
    <property type="term" value="C:membrane"/>
    <property type="evidence" value="ECO:0007669"/>
    <property type="project" value="UniProtKB-SubCell"/>
</dbReference>
<feature type="transmembrane region" description="Helical" evidence="7">
    <location>
        <begin position="50"/>
        <end position="71"/>
    </location>
</feature>
<dbReference type="PANTHER" id="PTHR22950">
    <property type="entry name" value="AMINO ACID TRANSPORTER"/>
    <property type="match status" value="1"/>
</dbReference>
<comment type="subcellular location">
    <subcellularLocation>
        <location evidence="1">Membrane</location>
        <topology evidence="1">Multi-pass membrane protein</topology>
    </subcellularLocation>
</comment>
<feature type="transmembrane region" description="Helical" evidence="7">
    <location>
        <begin position="129"/>
        <end position="153"/>
    </location>
</feature>
<evidence type="ECO:0000256" key="4">
    <source>
        <dbReference type="ARBA" id="ARBA00022989"/>
    </source>
</evidence>
<evidence type="ECO:0000256" key="3">
    <source>
        <dbReference type="ARBA" id="ARBA00022692"/>
    </source>
</evidence>
<dbReference type="InterPro" id="IPR013057">
    <property type="entry name" value="AA_transpt_TM"/>
</dbReference>
<feature type="region of interest" description="Disordered" evidence="6">
    <location>
        <begin position="1"/>
        <end position="30"/>
    </location>
</feature>
<feature type="transmembrane region" description="Helical" evidence="7">
    <location>
        <begin position="264"/>
        <end position="285"/>
    </location>
</feature>
<evidence type="ECO:0000256" key="1">
    <source>
        <dbReference type="ARBA" id="ARBA00004141"/>
    </source>
</evidence>
<feature type="transmembrane region" description="Helical" evidence="7">
    <location>
        <begin position="159"/>
        <end position="179"/>
    </location>
</feature>
<evidence type="ECO:0000313" key="9">
    <source>
        <dbReference type="EMBL" id="KAF2002749.1"/>
    </source>
</evidence>
<dbReference type="Pfam" id="PF01490">
    <property type="entry name" value="Aa_trans"/>
    <property type="match status" value="1"/>
</dbReference>
<feature type="transmembrane region" description="Helical" evidence="7">
    <location>
        <begin position="305"/>
        <end position="326"/>
    </location>
</feature>
<feature type="transmembrane region" description="Helical" evidence="7">
    <location>
        <begin position="186"/>
        <end position="211"/>
    </location>
</feature>
<organism evidence="9 10">
    <name type="scientific">Amniculicola lignicola CBS 123094</name>
    <dbReference type="NCBI Taxonomy" id="1392246"/>
    <lineage>
        <taxon>Eukaryota</taxon>
        <taxon>Fungi</taxon>
        <taxon>Dikarya</taxon>
        <taxon>Ascomycota</taxon>
        <taxon>Pezizomycotina</taxon>
        <taxon>Dothideomycetes</taxon>
        <taxon>Pleosporomycetidae</taxon>
        <taxon>Pleosporales</taxon>
        <taxon>Amniculicolaceae</taxon>
        <taxon>Amniculicola</taxon>
    </lineage>
</organism>
<feature type="compositionally biased region" description="Acidic residues" evidence="6">
    <location>
        <begin position="20"/>
        <end position="30"/>
    </location>
</feature>
<evidence type="ECO:0000313" key="10">
    <source>
        <dbReference type="Proteomes" id="UP000799779"/>
    </source>
</evidence>
<gene>
    <name evidence="9" type="ORF">P154DRAFT_544393</name>
</gene>
<keyword evidence="10" id="KW-1185">Reference proteome</keyword>
<keyword evidence="5 7" id="KW-0472">Membrane</keyword>
<evidence type="ECO:0000256" key="6">
    <source>
        <dbReference type="SAM" id="MobiDB-lite"/>
    </source>
</evidence>